<evidence type="ECO:0000313" key="3">
    <source>
        <dbReference type="Proteomes" id="UP000289340"/>
    </source>
</evidence>
<keyword evidence="1" id="KW-0812">Transmembrane</keyword>
<accession>A0A445J1A1</accession>
<sequence>MPNATSLVLTVLGCGGTTKWLGVGGQGHTKKRDCTVNLRWKTTWCGIAWSLWNVGNNKVFRGKAFNKDEALQKIMFHAWEWLRTYNSSFLYSFSQWSSNPGACIKNRSTLAPTVVWLGFGTALVWFGKANVIRACGGVIRMLCALISAGYVILPLIDKYVHVVGVA</sequence>
<reference evidence="2 3" key="1">
    <citation type="submission" date="2018-09" db="EMBL/GenBank/DDBJ databases">
        <title>A high-quality reference genome of wild soybean provides a powerful tool to mine soybean genomes.</title>
        <authorList>
            <person name="Xie M."/>
            <person name="Chung C.Y.L."/>
            <person name="Li M.-W."/>
            <person name="Wong F.-L."/>
            <person name="Chan T.-F."/>
            <person name="Lam H.-M."/>
        </authorList>
    </citation>
    <scope>NUCLEOTIDE SEQUENCE [LARGE SCALE GENOMIC DNA]</scope>
    <source>
        <strain evidence="3">cv. W05</strain>
        <tissue evidence="2">Hypocotyl of etiolated seedlings</tissue>
    </source>
</reference>
<name>A0A445J1A1_GLYSO</name>
<keyword evidence="3" id="KW-1185">Reference proteome</keyword>
<evidence type="ECO:0000313" key="2">
    <source>
        <dbReference type="EMBL" id="RZB92117.1"/>
    </source>
</evidence>
<keyword evidence="1" id="KW-1133">Transmembrane helix</keyword>
<dbReference type="Proteomes" id="UP000289340">
    <property type="component" value="Chromosome 9"/>
</dbReference>
<proteinExistence type="predicted"/>
<feature type="transmembrane region" description="Helical" evidence="1">
    <location>
        <begin position="138"/>
        <end position="156"/>
    </location>
</feature>
<feature type="transmembrane region" description="Helical" evidence="1">
    <location>
        <begin position="109"/>
        <end position="126"/>
    </location>
</feature>
<comment type="caution">
    <text evidence="2">The sequence shown here is derived from an EMBL/GenBank/DDBJ whole genome shotgun (WGS) entry which is preliminary data.</text>
</comment>
<evidence type="ECO:0000256" key="1">
    <source>
        <dbReference type="SAM" id="Phobius"/>
    </source>
</evidence>
<dbReference type="AlphaFoldDB" id="A0A445J1A1"/>
<organism evidence="2 3">
    <name type="scientific">Glycine soja</name>
    <name type="common">Wild soybean</name>
    <dbReference type="NCBI Taxonomy" id="3848"/>
    <lineage>
        <taxon>Eukaryota</taxon>
        <taxon>Viridiplantae</taxon>
        <taxon>Streptophyta</taxon>
        <taxon>Embryophyta</taxon>
        <taxon>Tracheophyta</taxon>
        <taxon>Spermatophyta</taxon>
        <taxon>Magnoliopsida</taxon>
        <taxon>eudicotyledons</taxon>
        <taxon>Gunneridae</taxon>
        <taxon>Pentapetalae</taxon>
        <taxon>rosids</taxon>
        <taxon>fabids</taxon>
        <taxon>Fabales</taxon>
        <taxon>Fabaceae</taxon>
        <taxon>Papilionoideae</taxon>
        <taxon>50 kb inversion clade</taxon>
        <taxon>NPAAA clade</taxon>
        <taxon>indigoferoid/millettioid clade</taxon>
        <taxon>Phaseoleae</taxon>
        <taxon>Glycine</taxon>
        <taxon>Glycine subgen. Soja</taxon>
    </lineage>
</organism>
<protein>
    <submittedName>
        <fullName evidence="2">Uncharacterized protein</fullName>
    </submittedName>
</protein>
<dbReference type="EMBL" id="QZWG01000009">
    <property type="protein sequence ID" value="RZB92117.1"/>
    <property type="molecule type" value="Genomic_DNA"/>
</dbReference>
<gene>
    <name evidence="2" type="ORF">D0Y65_024233</name>
</gene>
<keyword evidence="1" id="KW-0472">Membrane</keyword>